<keyword evidence="10" id="KW-1185">Reference proteome</keyword>
<feature type="transmembrane region" description="Helical" evidence="8">
    <location>
        <begin position="361"/>
        <end position="384"/>
    </location>
</feature>
<evidence type="ECO:0000313" key="10">
    <source>
        <dbReference type="Proteomes" id="UP000037460"/>
    </source>
</evidence>
<dbReference type="InterPro" id="IPR050321">
    <property type="entry name" value="Glycosyltr_2/OpgH_subfam"/>
</dbReference>
<dbReference type="GO" id="GO:0016020">
    <property type="term" value="C:membrane"/>
    <property type="evidence" value="ECO:0007669"/>
    <property type="project" value="UniProtKB-SubCell"/>
</dbReference>
<evidence type="ECO:0000256" key="8">
    <source>
        <dbReference type="SAM" id="Phobius"/>
    </source>
</evidence>
<feature type="transmembrane region" description="Helical" evidence="8">
    <location>
        <begin position="390"/>
        <end position="416"/>
    </location>
</feature>
<evidence type="ECO:0000256" key="4">
    <source>
        <dbReference type="ARBA" id="ARBA00022692"/>
    </source>
</evidence>
<accession>A0A0M0JPG7</accession>
<evidence type="ECO:0000256" key="7">
    <source>
        <dbReference type="SAM" id="MobiDB-lite"/>
    </source>
</evidence>
<reference evidence="10" key="1">
    <citation type="journal article" date="2015" name="PLoS Genet.">
        <title>Genome Sequence and Transcriptome Analyses of Chrysochromulina tobin: Metabolic Tools for Enhanced Algal Fitness in the Prominent Order Prymnesiales (Haptophyceae).</title>
        <authorList>
            <person name="Hovde B.T."/>
            <person name="Deodato C.R."/>
            <person name="Hunsperger H.M."/>
            <person name="Ryken S.A."/>
            <person name="Yost W."/>
            <person name="Jha R.K."/>
            <person name="Patterson J."/>
            <person name="Monnat R.J. Jr."/>
            <person name="Barlow S.B."/>
            <person name="Starkenburg S.R."/>
            <person name="Cattolico R.A."/>
        </authorList>
    </citation>
    <scope>NUCLEOTIDE SEQUENCE</scope>
    <source>
        <strain evidence="10">CCMP291</strain>
    </source>
</reference>
<dbReference type="Proteomes" id="UP000037460">
    <property type="component" value="Unassembled WGS sequence"/>
</dbReference>
<organism evidence="9 10">
    <name type="scientific">Chrysochromulina tobinii</name>
    <dbReference type="NCBI Taxonomy" id="1460289"/>
    <lineage>
        <taxon>Eukaryota</taxon>
        <taxon>Haptista</taxon>
        <taxon>Haptophyta</taxon>
        <taxon>Prymnesiophyceae</taxon>
        <taxon>Prymnesiales</taxon>
        <taxon>Chrysochromulinaceae</taxon>
        <taxon>Chrysochromulina</taxon>
    </lineage>
</organism>
<comment type="caution">
    <text evidence="9">The sequence shown here is derived from an EMBL/GenBank/DDBJ whole genome shotgun (WGS) entry which is preliminary data.</text>
</comment>
<evidence type="ECO:0000256" key="2">
    <source>
        <dbReference type="ARBA" id="ARBA00022676"/>
    </source>
</evidence>
<dbReference type="EMBL" id="JWZX01002565">
    <property type="protein sequence ID" value="KOO28466.1"/>
    <property type="molecule type" value="Genomic_DNA"/>
</dbReference>
<feature type="transmembrane region" description="Helical" evidence="8">
    <location>
        <begin position="202"/>
        <end position="221"/>
    </location>
</feature>
<evidence type="ECO:0000313" key="9">
    <source>
        <dbReference type="EMBL" id="KOO28466.1"/>
    </source>
</evidence>
<feature type="region of interest" description="Disordered" evidence="7">
    <location>
        <begin position="444"/>
        <end position="463"/>
    </location>
</feature>
<protein>
    <submittedName>
        <fullName evidence="9">Glycosyl transferase</fullName>
    </submittedName>
</protein>
<dbReference type="Gene3D" id="3.90.550.10">
    <property type="entry name" value="Spore Coat Polysaccharide Biosynthesis Protein SpsA, Chain A"/>
    <property type="match status" value="1"/>
</dbReference>
<dbReference type="SUPFAM" id="SSF53448">
    <property type="entry name" value="Nucleotide-diphospho-sugar transferases"/>
    <property type="match status" value="1"/>
</dbReference>
<name>A0A0M0JPG7_9EUKA</name>
<feature type="transmembrane region" description="Helical" evidence="8">
    <location>
        <begin position="12"/>
        <end position="38"/>
    </location>
</feature>
<evidence type="ECO:0000256" key="1">
    <source>
        <dbReference type="ARBA" id="ARBA00004141"/>
    </source>
</evidence>
<evidence type="ECO:0000256" key="5">
    <source>
        <dbReference type="ARBA" id="ARBA00022989"/>
    </source>
</evidence>
<evidence type="ECO:0000256" key="6">
    <source>
        <dbReference type="ARBA" id="ARBA00023136"/>
    </source>
</evidence>
<dbReference type="OrthoDB" id="72851at2759"/>
<dbReference type="AlphaFoldDB" id="A0A0M0JPG7"/>
<evidence type="ECO:0000256" key="3">
    <source>
        <dbReference type="ARBA" id="ARBA00022679"/>
    </source>
</evidence>
<keyword evidence="6 8" id="KW-0472">Membrane</keyword>
<feature type="transmembrane region" description="Helical" evidence="8">
    <location>
        <begin position="328"/>
        <end position="349"/>
    </location>
</feature>
<keyword evidence="5 8" id="KW-1133">Transmembrane helix</keyword>
<dbReference type="PANTHER" id="PTHR43867:SF2">
    <property type="entry name" value="CELLULOSE SYNTHASE CATALYTIC SUBUNIT A [UDP-FORMING]"/>
    <property type="match status" value="1"/>
</dbReference>
<dbReference type="Pfam" id="PF13641">
    <property type="entry name" value="Glyco_tranf_2_3"/>
    <property type="match status" value="1"/>
</dbReference>
<keyword evidence="3 9" id="KW-0808">Transferase</keyword>
<dbReference type="InterPro" id="IPR029044">
    <property type="entry name" value="Nucleotide-diphossugar_trans"/>
</dbReference>
<gene>
    <name evidence="9" type="ORF">Ctob_002336</name>
</gene>
<proteinExistence type="predicted"/>
<keyword evidence="2" id="KW-0328">Glycosyltransferase</keyword>
<comment type="subcellular location">
    <subcellularLocation>
        <location evidence="1">Membrane</location>
        <topology evidence="1">Multi-pass membrane protein</topology>
    </subcellularLocation>
</comment>
<keyword evidence="4 8" id="KW-0812">Transmembrane</keyword>
<dbReference type="GO" id="GO:0016757">
    <property type="term" value="F:glycosyltransferase activity"/>
    <property type="evidence" value="ECO:0007669"/>
    <property type="project" value="UniProtKB-KW"/>
</dbReference>
<dbReference type="PANTHER" id="PTHR43867">
    <property type="entry name" value="CELLULOSE SYNTHASE CATALYTIC SUBUNIT A [UDP-FORMING]"/>
    <property type="match status" value="1"/>
</dbReference>
<sequence>MPTSAFGDSPGAWVYLGILVLCNAVVTLVIISLTGAFYQRCRHRRMVANLGKEQPAVVKVAHGSVTVLVPCYLPNEQHILKGTVTHIMENLEYPEPFLLILCYNTPKPLAAEQELLPALEATRWPNGRTLRVLKVEGSHSKAENLNACLPLITTETLVIYDADHHPDPPSLMFAAEMMRRKDCHCVQGSTYLRYKPTLLAKILDAEFFVIFFCFFPAVQFLTRMGVFGGSNALWKTETLRKYMFRHDVQTEDIELSVRVLLGDIKIRFCPESRSGELPPKSFKALWRQRLRWEIGWDQVTMQHFRDIRKSSLSCRKKASLYYWLPWRWLMLVTAAINAFVTPLFSLILSTQSETLGPYNQIMMNYSIGTYGVITLFIFANASLMAKRADIPYIVAFQLGSSLYLLWNALIVGTSLFRILTGRVDSQASHFGFYFGAREAENEEAIEYEEPPSGHEQGLNTADE</sequence>